<dbReference type="PROSITE" id="PS51155">
    <property type="entry name" value="CHIT_BIND_RR_2"/>
    <property type="match status" value="1"/>
</dbReference>
<dbReference type="EMBL" id="LJIJ01000042">
    <property type="protein sequence ID" value="ODN04483.1"/>
    <property type="molecule type" value="Genomic_DNA"/>
</dbReference>
<comment type="caution">
    <text evidence="3">The sequence shown here is derived from an EMBL/GenBank/DDBJ whole genome shotgun (WGS) entry which is preliminary data.</text>
</comment>
<gene>
    <name evidence="3" type="ORF">Ocin01_02194</name>
</gene>
<sequence>MHLTLNLNLQFSGDFKQAYEVREGDITRGAYSVLQPDGVVRTVRYTVDPKGGFKASVTNTGLGYHPRRVY</sequence>
<evidence type="ECO:0000256" key="2">
    <source>
        <dbReference type="PROSITE-ProRule" id="PRU00497"/>
    </source>
</evidence>
<proteinExistence type="predicted"/>
<dbReference type="GO" id="GO:0042302">
    <property type="term" value="F:structural constituent of cuticle"/>
    <property type="evidence" value="ECO:0007669"/>
    <property type="project" value="UniProtKB-UniRule"/>
</dbReference>
<reference evidence="3 4" key="1">
    <citation type="journal article" date="2016" name="Genome Biol. Evol.">
        <title>Gene Family Evolution Reflects Adaptation to Soil Environmental Stressors in the Genome of the Collembolan Orchesella cincta.</title>
        <authorList>
            <person name="Faddeeva-Vakhrusheva A."/>
            <person name="Derks M.F."/>
            <person name="Anvar S.Y."/>
            <person name="Agamennone V."/>
            <person name="Suring W."/>
            <person name="Smit S."/>
            <person name="van Straalen N.M."/>
            <person name="Roelofs D."/>
        </authorList>
    </citation>
    <scope>NUCLEOTIDE SEQUENCE [LARGE SCALE GENOMIC DNA]</scope>
    <source>
        <tissue evidence="3">Mixed pool</tissue>
    </source>
</reference>
<organism evidence="3 4">
    <name type="scientific">Orchesella cincta</name>
    <name type="common">Springtail</name>
    <name type="synonym">Podura cincta</name>
    <dbReference type="NCBI Taxonomy" id="48709"/>
    <lineage>
        <taxon>Eukaryota</taxon>
        <taxon>Metazoa</taxon>
        <taxon>Ecdysozoa</taxon>
        <taxon>Arthropoda</taxon>
        <taxon>Hexapoda</taxon>
        <taxon>Collembola</taxon>
        <taxon>Entomobryomorpha</taxon>
        <taxon>Entomobryoidea</taxon>
        <taxon>Orchesellidae</taxon>
        <taxon>Orchesellinae</taxon>
        <taxon>Orchesella</taxon>
    </lineage>
</organism>
<protein>
    <submittedName>
        <fullName evidence="3">Adult-specific cuticular protein ACP-20</fullName>
    </submittedName>
</protein>
<dbReference type="InterPro" id="IPR051217">
    <property type="entry name" value="Insect_Cuticle_Struc_Prot"/>
</dbReference>
<dbReference type="OrthoDB" id="6382835at2759"/>
<name>A0A1D2NGU3_ORCCI</name>
<dbReference type="STRING" id="48709.A0A1D2NGU3"/>
<dbReference type="PANTHER" id="PTHR12236:SF95">
    <property type="entry name" value="CUTICULAR PROTEIN 76BD, ISOFORM C-RELATED"/>
    <property type="match status" value="1"/>
</dbReference>
<dbReference type="GO" id="GO:0005615">
    <property type="term" value="C:extracellular space"/>
    <property type="evidence" value="ECO:0007669"/>
    <property type="project" value="TreeGrafter"/>
</dbReference>
<dbReference type="AlphaFoldDB" id="A0A1D2NGU3"/>
<dbReference type="Proteomes" id="UP000094527">
    <property type="component" value="Unassembled WGS sequence"/>
</dbReference>
<evidence type="ECO:0000313" key="3">
    <source>
        <dbReference type="EMBL" id="ODN04483.1"/>
    </source>
</evidence>
<keyword evidence="4" id="KW-1185">Reference proteome</keyword>
<evidence type="ECO:0000256" key="1">
    <source>
        <dbReference type="ARBA" id="ARBA00022460"/>
    </source>
</evidence>
<evidence type="ECO:0000313" key="4">
    <source>
        <dbReference type="Proteomes" id="UP000094527"/>
    </source>
</evidence>
<dbReference type="PANTHER" id="PTHR12236">
    <property type="entry name" value="STRUCTURAL CONTITUENT OF CUTICLE"/>
    <property type="match status" value="1"/>
</dbReference>
<keyword evidence="1 2" id="KW-0193">Cuticle</keyword>
<dbReference type="Pfam" id="PF00379">
    <property type="entry name" value="Chitin_bind_4"/>
    <property type="match status" value="1"/>
</dbReference>
<dbReference type="InterPro" id="IPR000618">
    <property type="entry name" value="Insect_cuticle"/>
</dbReference>
<dbReference type="GO" id="GO:0031012">
    <property type="term" value="C:extracellular matrix"/>
    <property type="evidence" value="ECO:0007669"/>
    <property type="project" value="TreeGrafter"/>
</dbReference>
<accession>A0A1D2NGU3</accession>